<dbReference type="Proteomes" id="UP001415857">
    <property type="component" value="Unassembled WGS sequence"/>
</dbReference>
<keyword evidence="10" id="KW-1185">Reference proteome</keyword>
<protein>
    <recommendedName>
        <fullName evidence="6">S-protein homolog</fullName>
    </recommendedName>
</protein>
<dbReference type="PANTHER" id="PTHR31232:SF18">
    <property type="entry name" value="S-PROTEIN HOMOLOG"/>
    <property type="match status" value="1"/>
</dbReference>
<evidence type="ECO:0000313" key="7">
    <source>
        <dbReference type="EMBL" id="KAK9281776.1"/>
    </source>
</evidence>
<comment type="subcellular location">
    <subcellularLocation>
        <location evidence="1 6">Secreted</location>
    </subcellularLocation>
</comment>
<evidence type="ECO:0000256" key="2">
    <source>
        <dbReference type="ARBA" id="ARBA00005581"/>
    </source>
</evidence>
<evidence type="ECO:0000313" key="8">
    <source>
        <dbReference type="EMBL" id="KAK9282473.1"/>
    </source>
</evidence>
<organism evidence="7 10">
    <name type="scientific">Liquidambar formosana</name>
    <name type="common">Formosan gum</name>
    <dbReference type="NCBI Taxonomy" id="63359"/>
    <lineage>
        <taxon>Eukaryota</taxon>
        <taxon>Viridiplantae</taxon>
        <taxon>Streptophyta</taxon>
        <taxon>Embryophyta</taxon>
        <taxon>Tracheophyta</taxon>
        <taxon>Spermatophyta</taxon>
        <taxon>Magnoliopsida</taxon>
        <taxon>eudicotyledons</taxon>
        <taxon>Gunneridae</taxon>
        <taxon>Pentapetalae</taxon>
        <taxon>Saxifragales</taxon>
        <taxon>Altingiaceae</taxon>
        <taxon>Liquidambar</taxon>
    </lineage>
</organism>
<evidence type="ECO:0000256" key="6">
    <source>
        <dbReference type="RuleBase" id="RU367044"/>
    </source>
</evidence>
<dbReference type="GO" id="GO:0005576">
    <property type="term" value="C:extracellular region"/>
    <property type="evidence" value="ECO:0007669"/>
    <property type="project" value="UniProtKB-SubCell"/>
</dbReference>
<dbReference type="PANTHER" id="PTHR31232">
    <property type="match status" value="1"/>
</dbReference>
<dbReference type="EMBL" id="JBBPBK010000007">
    <property type="protein sequence ID" value="KAK9282473.1"/>
    <property type="molecule type" value="Genomic_DNA"/>
</dbReference>
<evidence type="ECO:0000313" key="10">
    <source>
        <dbReference type="Proteomes" id="UP001415857"/>
    </source>
</evidence>
<dbReference type="EMBL" id="JBBPBK010000007">
    <property type="protein sequence ID" value="KAK9281776.1"/>
    <property type="molecule type" value="Genomic_DNA"/>
</dbReference>
<evidence type="ECO:0000313" key="9">
    <source>
        <dbReference type="EMBL" id="KAK9290374.1"/>
    </source>
</evidence>
<keyword evidence="5" id="KW-0732">Signal</keyword>
<dbReference type="AlphaFoldDB" id="A0AAP0RU78"/>
<keyword evidence="3 6" id="KW-0713">Self-incompatibility</keyword>
<dbReference type="EMBL" id="JBBPBK010000002">
    <property type="protein sequence ID" value="KAK9290374.1"/>
    <property type="molecule type" value="Genomic_DNA"/>
</dbReference>
<keyword evidence="4 6" id="KW-0964">Secreted</keyword>
<accession>A0AAP0RU78</accession>
<comment type="similarity">
    <text evidence="2 6">Belongs to the plant self-incompatibility (S1) protein family.</text>
</comment>
<evidence type="ECO:0000256" key="5">
    <source>
        <dbReference type="ARBA" id="ARBA00022729"/>
    </source>
</evidence>
<comment type="caution">
    <text evidence="7">The sequence shown here is derived from an EMBL/GenBank/DDBJ whole genome shotgun (WGS) entry which is preliminary data.</text>
</comment>
<name>A0AAP0RU78_LIQFO</name>
<evidence type="ECO:0000256" key="3">
    <source>
        <dbReference type="ARBA" id="ARBA00022471"/>
    </source>
</evidence>
<sequence>MGGFQKQMANLHRLMLILVVFSLAQLALVSGVLFGKVRVYVINNLESGKKLHMHCQSGDDDLGKHVIGHKDYFKWSFYNNIWDTTLFWCDFEWQHSSGATVVGTFNIYDAMRDQPRCYTTCEWKVQRTGVYAFNLNTRKWERLYRWLLPDGLATHG</sequence>
<dbReference type="InterPro" id="IPR010264">
    <property type="entry name" value="Self-incomp_S1"/>
</dbReference>
<evidence type="ECO:0000256" key="4">
    <source>
        <dbReference type="ARBA" id="ARBA00022525"/>
    </source>
</evidence>
<reference evidence="7 10" key="1">
    <citation type="journal article" date="2024" name="Plant J.">
        <title>Genome sequences and population genomics reveal climatic adaptation and genomic divergence between two closely related sweetgum species.</title>
        <authorList>
            <person name="Xu W.Q."/>
            <person name="Ren C.Q."/>
            <person name="Zhang X.Y."/>
            <person name="Comes H.P."/>
            <person name="Liu X.H."/>
            <person name="Li Y.G."/>
            <person name="Kettle C.J."/>
            <person name="Jalonen R."/>
            <person name="Gaisberger H."/>
            <person name="Ma Y.Z."/>
            <person name="Qiu Y.X."/>
        </authorList>
    </citation>
    <scope>NUCLEOTIDE SEQUENCE [LARGE SCALE GENOMIC DNA]</scope>
    <source>
        <strain evidence="7">Hangzhou</strain>
    </source>
</reference>
<dbReference type="GO" id="GO:0060320">
    <property type="term" value="P:rejection of self pollen"/>
    <property type="evidence" value="ECO:0007669"/>
    <property type="project" value="UniProtKB-KW"/>
</dbReference>
<dbReference type="Pfam" id="PF05938">
    <property type="entry name" value="Self-incomp_S1"/>
    <property type="match status" value="1"/>
</dbReference>
<evidence type="ECO:0000256" key="1">
    <source>
        <dbReference type="ARBA" id="ARBA00004613"/>
    </source>
</evidence>
<proteinExistence type="inferred from homology"/>
<gene>
    <name evidence="7" type="ORF">L1049_004682</name>
    <name evidence="8" type="ORF">L1049_005391</name>
    <name evidence="9" type="ORF">L1049_008543</name>
</gene>
<reference evidence="7" key="2">
    <citation type="submission" date="2024-04" db="EMBL/GenBank/DDBJ databases">
        <authorList>
            <person name="Xu W."/>
            <person name="Ren C."/>
        </authorList>
    </citation>
    <scope>NUCLEOTIDE SEQUENCE</scope>
    <source>
        <strain evidence="7">Hangzhou</strain>
        <tissue evidence="7">Leaves</tissue>
    </source>
</reference>